<keyword evidence="6 9" id="KW-0560">Oxidoreductase</keyword>
<proteinExistence type="predicted"/>
<dbReference type="PROSITE" id="PS01136">
    <property type="entry name" value="UPF0034"/>
    <property type="match status" value="1"/>
</dbReference>
<keyword evidence="4" id="KW-0819">tRNA processing</keyword>
<evidence type="ECO:0000256" key="4">
    <source>
        <dbReference type="ARBA" id="ARBA00022694"/>
    </source>
</evidence>
<keyword evidence="2" id="KW-0285">Flavoprotein</keyword>
<dbReference type="NCBIfam" id="TIGR00737">
    <property type="entry name" value="nifR3_yhdG"/>
    <property type="match status" value="1"/>
</dbReference>
<evidence type="ECO:0000259" key="8">
    <source>
        <dbReference type="Pfam" id="PF01207"/>
    </source>
</evidence>
<feature type="compositionally biased region" description="Basic residues" evidence="7">
    <location>
        <begin position="361"/>
        <end position="370"/>
    </location>
</feature>
<keyword evidence="3" id="KW-0288">FMN</keyword>
<keyword evidence="5" id="KW-0521">NADP</keyword>
<evidence type="ECO:0000313" key="10">
    <source>
        <dbReference type="Proteomes" id="UP001211044"/>
    </source>
</evidence>
<feature type="region of interest" description="Disordered" evidence="7">
    <location>
        <begin position="357"/>
        <end position="378"/>
    </location>
</feature>
<dbReference type="KEGG" id="wne:PIG85_04575"/>
<dbReference type="PANTHER" id="PTHR45846">
    <property type="entry name" value="TRNA-DIHYDROURIDINE(47) SYNTHASE [NAD(P)(+)]-LIKE"/>
    <property type="match status" value="1"/>
</dbReference>
<dbReference type="GO" id="GO:0017150">
    <property type="term" value="F:tRNA dihydrouridine synthase activity"/>
    <property type="evidence" value="ECO:0007669"/>
    <property type="project" value="InterPro"/>
</dbReference>
<reference evidence="9" key="1">
    <citation type="submission" date="2023-01" db="EMBL/GenBank/DDBJ databases">
        <title>Comparative Genomic Analysis of the Clinically-Derived Winkia Strain NY0527 Provides Evidence into the Taxonomic Reassignment of Winkia neuii and Characterizes Their Virulence Traits.</title>
        <authorList>
            <person name="Cai X."/>
            <person name="Peng Y."/>
            <person name="Li M."/>
            <person name="Qiu Y."/>
            <person name="Wang Y."/>
            <person name="Xu L."/>
            <person name="Hou Q."/>
        </authorList>
    </citation>
    <scope>NUCLEOTIDE SEQUENCE</scope>
    <source>
        <strain evidence="9">NY0527</strain>
    </source>
</reference>
<organism evidence="9 10">
    <name type="scientific">Winkia neuii subsp. anitrata</name>
    <dbReference type="NCBI Taxonomy" id="29318"/>
    <lineage>
        <taxon>Bacteria</taxon>
        <taxon>Bacillati</taxon>
        <taxon>Actinomycetota</taxon>
        <taxon>Actinomycetes</taxon>
        <taxon>Actinomycetales</taxon>
        <taxon>Actinomycetaceae</taxon>
        <taxon>Winkia</taxon>
    </lineage>
</organism>
<evidence type="ECO:0000256" key="2">
    <source>
        <dbReference type="ARBA" id="ARBA00022630"/>
    </source>
</evidence>
<dbReference type="CDD" id="cd02801">
    <property type="entry name" value="DUS_like_FMN"/>
    <property type="match status" value="1"/>
</dbReference>
<evidence type="ECO:0000256" key="7">
    <source>
        <dbReference type="SAM" id="MobiDB-lite"/>
    </source>
</evidence>
<dbReference type="Pfam" id="PF01207">
    <property type="entry name" value="Dus"/>
    <property type="match status" value="1"/>
</dbReference>
<dbReference type="PANTHER" id="PTHR45846:SF1">
    <property type="entry name" value="TRNA-DIHYDROURIDINE(47) SYNTHASE [NAD(P)(+)]-LIKE"/>
    <property type="match status" value="1"/>
</dbReference>
<dbReference type="GO" id="GO:0003723">
    <property type="term" value="F:RNA binding"/>
    <property type="evidence" value="ECO:0007669"/>
    <property type="project" value="TreeGrafter"/>
</dbReference>
<dbReference type="SUPFAM" id="SSF51395">
    <property type="entry name" value="FMN-linked oxidoreductases"/>
    <property type="match status" value="1"/>
</dbReference>
<name>A0AB38XRI6_9ACTO</name>
<comment type="cofactor">
    <cofactor evidence="1">
        <name>FMN</name>
        <dbReference type="ChEBI" id="CHEBI:58210"/>
    </cofactor>
</comment>
<dbReference type="InterPro" id="IPR024036">
    <property type="entry name" value="tRNA-dHydroUridine_Synthase_C"/>
</dbReference>
<dbReference type="RefSeq" id="WP_231288181.1">
    <property type="nucleotide sequence ID" value="NZ_CP116394.1"/>
</dbReference>
<protein>
    <submittedName>
        <fullName evidence="9">tRNA dihydrouridine synthase DusB</fullName>
        <ecNumber evidence="9">1.3.1.-</ecNumber>
    </submittedName>
</protein>
<dbReference type="InterPro" id="IPR013785">
    <property type="entry name" value="Aldolase_TIM"/>
</dbReference>
<dbReference type="Gene3D" id="1.10.1200.80">
    <property type="entry name" value="Putative flavin oxidoreducatase, domain 2"/>
    <property type="match status" value="1"/>
</dbReference>
<evidence type="ECO:0000313" key="9">
    <source>
        <dbReference type="EMBL" id="WCE46927.1"/>
    </source>
</evidence>
<dbReference type="AlphaFoldDB" id="A0AB38XRI6"/>
<feature type="domain" description="DUS-like FMN-binding" evidence="8">
    <location>
        <begin position="17"/>
        <end position="342"/>
    </location>
</feature>
<dbReference type="EMBL" id="CP116394">
    <property type="protein sequence ID" value="WCE46927.1"/>
    <property type="molecule type" value="Genomic_DNA"/>
</dbReference>
<dbReference type="EC" id="1.3.1.-" evidence="9"/>
<evidence type="ECO:0000256" key="3">
    <source>
        <dbReference type="ARBA" id="ARBA00022643"/>
    </source>
</evidence>
<accession>A0AB38XRI6</accession>
<evidence type="ECO:0000256" key="1">
    <source>
        <dbReference type="ARBA" id="ARBA00001917"/>
    </source>
</evidence>
<dbReference type="InterPro" id="IPR018517">
    <property type="entry name" value="tRNA_hU_synthase_CS"/>
</dbReference>
<dbReference type="InterPro" id="IPR004652">
    <property type="entry name" value="DusB-like"/>
</dbReference>
<dbReference type="InterPro" id="IPR035587">
    <property type="entry name" value="DUS-like_FMN-bd"/>
</dbReference>
<evidence type="ECO:0000256" key="6">
    <source>
        <dbReference type="ARBA" id="ARBA00023002"/>
    </source>
</evidence>
<sequence length="402" mass="43347">MLSSVRIGPLALGVPMMLAPMAGVTDVPFRRLCRNFAEEALHDMGQDLTARPGWAPAGLYVTEMITARALVEGNSRTLDMITPDPTDPVRSVQFYGVDPVTTAAAAARAVAMGAAEHIDLNFGCPVPKVTRKGGGSALPWKLGLLQDILQRTRKALDKEAGPDRIPLTVKMRTGIDADHQTIFDAAKIAQDAGCASVTLHARSTAEYYSGSAHWDMIAKLKSAMDIPVFGNGDVFSGDDALQMMTQTGCDGVVVGRGAQGRPWIFADIAYCLSGSKKRLAPSLEQVAQTLLKHAQLMVEWNHNEDRAMREMRKHVGWYLRGFAVGGEERRKLNLVGSVAELEDLLGELDLDQPYPAAAKGARGRKGRPRQPHLPEGWLSSRELSAGQLEMVAAAEARVADGG</sequence>
<dbReference type="Gene3D" id="3.20.20.70">
    <property type="entry name" value="Aldolase class I"/>
    <property type="match status" value="1"/>
</dbReference>
<dbReference type="Proteomes" id="UP001211044">
    <property type="component" value="Chromosome"/>
</dbReference>
<dbReference type="GO" id="GO:0050660">
    <property type="term" value="F:flavin adenine dinucleotide binding"/>
    <property type="evidence" value="ECO:0007669"/>
    <property type="project" value="InterPro"/>
</dbReference>
<evidence type="ECO:0000256" key="5">
    <source>
        <dbReference type="ARBA" id="ARBA00022857"/>
    </source>
</evidence>
<gene>
    <name evidence="9" type="primary">dusB</name>
    <name evidence="9" type="ORF">PIG85_04575</name>
</gene>